<feature type="compositionally biased region" description="Basic and acidic residues" evidence="1">
    <location>
        <begin position="25"/>
        <end position="48"/>
    </location>
</feature>
<evidence type="ECO:0000313" key="2">
    <source>
        <dbReference type="EMBL" id="EAU40392.1"/>
    </source>
</evidence>
<sequence length="48" mass="5749">MRKEGFPARFRTLMTSRDAVQRGAVNERKRNDKPATAHYQRRAERMKE</sequence>
<protein>
    <submittedName>
        <fullName evidence="2">Uncharacterized protein</fullName>
    </submittedName>
</protein>
<proteinExistence type="predicted"/>
<comment type="caution">
    <text evidence="2">The sequence shown here is derived from an EMBL/GenBank/DDBJ whole genome shotgun (WGS) entry which is preliminary data.</text>
</comment>
<organism evidence="2 3">
    <name type="scientific">Fulvimarina pelagi HTCC2506</name>
    <dbReference type="NCBI Taxonomy" id="314231"/>
    <lineage>
        <taxon>Bacteria</taxon>
        <taxon>Pseudomonadati</taxon>
        <taxon>Pseudomonadota</taxon>
        <taxon>Alphaproteobacteria</taxon>
        <taxon>Hyphomicrobiales</taxon>
        <taxon>Aurantimonadaceae</taxon>
        <taxon>Fulvimarina</taxon>
    </lineage>
</organism>
<keyword evidence="3" id="KW-1185">Reference proteome</keyword>
<reference evidence="2 3" key="1">
    <citation type="journal article" date="2010" name="J. Bacteriol.">
        <title>Genome sequence of Fulvimarina pelagi HTCC2506T, a Mn(II)-oxidizing alphaproteobacterium possessing an aerobic anoxygenic photosynthetic gene cluster and Xanthorhodopsin.</title>
        <authorList>
            <person name="Kang I."/>
            <person name="Oh H.M."/>
            <person name="Lim S.I."/>
            <person name="Ferriera S."/>
            <person name="Giovannoni S.J."/>
            <person name="Cho J.C."/>
        </authorList>
    </citation>
    <scope>NUCLEOTIDE SEQUENCE [LARGE SCALE GENOMIC DNA]</scope>
    <source>
        <strain evidence="2 3">HTCC2506</strain>
    </source>
</reference>
<accession>Q0FZ86</accession>
<dbReference type="Proteomes" id="UP000004310">
    <property type="component" value="Unassembled WGS sequence"/>
</dbReference>
<dbReference type="HOGENOM" id="CLU_3153145_0_0_5"/>
<gene>
    <name evidence="2" type="ORF">FP2506_04160</name>
</gene>
<dbReference type="AlphaFoldDB" id="Q0FZ86"/>
<evidence type="ECO:0000313" key="3">
    <source>
        <dbReference type="Proteomes" id="UP000004310"/>
    </source>
</evidence>
<feature type="region of interest" description="Disordered" evidence="1">
    <location>
        <begin position="17"/>
        <end position="48"/>
    </location>
</feature>
<dbReference type="EMBL" id="AATP01000008">
    <property type="protein sequence ID" value="EAU40392.1"/>
    <property type="molecule type" value="Genomic_DNA"/>
</dbReference>
<evidence type="ECO:0000256" key="1">
    <source>
        <dbReference type="SAM" id="MobiDB-lite"/>
    </source>
</evidence>
<name>Q0FZ86_9HYPH</name>